<keyword evidence="1" id="KW-0472">Membrane</keyword>
<dbReference type="STRING" id="865938.Weevi_0287"/>
<accession>F0NY18</accession>
<gene>
    <name evidence="2" type="ordered locus">Weevi_0287</name>
</gene>
<dbReference type="AlphaFoldDB" id="F0NY18"/>
<feature type="transmembrane region" description="Helical" evidence="1">
    <location>
        <begin position="38"/>
        <end position="60"/>
    </location>
</feature>
<name>F0NY18_WEEVC</name>
<evidence type="ECO:0000256" key="1">
    <source>
        <dbReference type="SAM" id="Phobius"/>
    </source>
</evidence>
<dbReference type="HOGENOM" id="CLU_2653565_0_0_10"/>
<evidence type="ECO:0000313" key="2">
    <source>
        <dbReference type="EMBL" id="ADX67009.1"/>
    </source>
</evidence>
<dbReference type="Proteomes" id="UP000008641">
    <property type="component" value="Chromosome"/>
</dbReference>
<keyword evidence="1" id="KW-1133">Transmembrane helix</keyword>
<proteinExistence type="predicted"/>
<dbReference type="KEGG" id="wvi:Weevi_0287"/>
<dbReference type="EMBL" id="CP002455">
    <property type="protein sequence ID" value="ADX67009.1"/>
    <property type="molecule type" value="Genomic_DNA"/>
</dbReference>
<sequence>MFVKAGHINKIIFLCGYFLYFYPKFIDDSYVFSMSCDLLLYEEIFLFIVFIFAVFFLCLAEATKTSGAGEYSYLAR</sequence>
<evidence type="ECO:0000313" key="3">
    <source>
        <dbReference type="Proteomes" id="UP000008641"/>
    </source>
</evidence>
<keyword evidence="1" id="KW-0812">Transmembrane</keyword>
<organism evidence="2 3">
    <name type="scientific">Weeksella virosa (strain ATCC 43766 / DSM 16922 / JCM 21250 / CCUG 30538 / CDC 9751 / IAM 14551 / NBRC 16016 / NCTC 11634 / CL345/78)</name>
    <dbReference type="NCBI Taxonomy" id="865938"/>
    <lineage>
        <taxon>Bacteria</taxon>
        <taxon>Pseudomonadati</taxon>
        <taxon>Bacteroidota</taxon>
        <taxon>Flavobacteriia</taxon>
        <taxon>Flavobacteriales</taxon>
        <taxon>Weeksellaceae</taxon>
        <taxon>Weeksella</taxon>
    </lineage>
</organism>
<protein>
    <submittedName>
        <fullName evidence="2">Uncharacterized protein</fullName>
    </submittedName>
</protein>
<reference evidence="2 3" key="1">
    <citation type="journal article" date="2011" name="Stand. Genomic Sci.">
        <title>Complete genome sequence of Weeksella virosa type strain (9751).</title>
        <authorList>
            <person name="Lang E."/>
            <person name="Teshima H."/>
            <person name="Lucas S."/>
            <person name="Lapidus A."/>
            <person name="Hammon N."/>
            <person name="Deshpande S."/>
            <person name="Nolan M."/>
            <person name="Cheng J.F."/>
            <person name="Pitluck S."/>
            <person name="Liolios K."/>
            <person name="Pagani I."/>
            <person name="Mikhailova N."/>
            <person name="Ivanova N."/>
            <person name="Mavromatis K."/>
            <person name="Pati A."/>
            <person name="Tapia R."/>
            <person name="Han C."/>
            <person name="Goodwin L."/>
            <person name="Chen A."/>
            <person name="Palaniappan K."/>
            <person name="Land M."/>
            <person name="Hauser L."/>
            <person name="Chang Y.J."/>
            <person name="Jeffries C.D."/>
            <person name="Brambilla E.M."/>
            <person name="Kopitz M."/>
            <person name="Rohde M."/>
            <person name="Goker M."/>
            <person name="Tindall B.J."/>
            <person name="Detter J.C."/>
            <person name="Woyke T."/>
            <person name="Bristow J."/>
            <person name="Eisen J.A."/>
            <person name="Markowitz V."/>
            <person name="Hugenholtz P."/>
            <person name="Klenk H.P."/>
            <person name="Kyrpides N.C."/>
        </authorList>
    </citation>
    <scope>NUCLEOTIDE SEQUENCE [LARGE SCALE GENOMIC DNA]</scope>
    <source>
        <strain evidence="3">ATCC 43766 / DSM 16922 / JCM 21250 / NBRC 16016 / NCTC 11634 / CL345/78</strain>
    </source>
</reference>
<keyword evidence="3" id="KW-1185">Reference proteome</keyword>
<reference evidence="3" key="2">
    <citation type="journal article" date="2011" name="Stand. Genomic Sci.">
        <title>Complete genome sequence of Weeksella virosa type strain (9751T).</title>
        <authorList>
            <person name="Lang E."/>
            <person name="Teshima H."/>
            <person name="Lucas S."/>
            <person name="Lapidus A."/>
            <person name="Hammon N."/>
            <person name="Deshpande S."/>
            <person name="Nolan M."/>
            <person name="Cheng J."/>
            <person name="Pitluck S."/>
            <person name="Liolios K."/>
            <person name="Pagani I."/>
            <person name="Mikhailova N."/>
            <person name="Ivanova N."/>
            <person name="Mavromatis K."/>
            <person name="Pati A."/>
            <person name="Tapia R."/>
            <person name="Han C."/>
            <person name="Goodwin L."/>
            <person name="Chen A."/>
            <person name="Palaniappan K."/>
            <person name="Land M."/>
            <person name="Hauser L."/>
            <person name="Chang Y."/>
            <person name="Jeffries C."/>
            <person name="Brambilla E."/>
            <person name="Kopitz M."/>
            <person name="Rohde M."/>
            <person name="Goker M."/>
            <person name="Tindall B."/>
            <person name="Detter J."/>
            <person name="Woyke T."/>
            <person name="Bristow J."/>
            <person name="Eisen J."/>
            <person name="Markowitz V."/>
            <person name="Hugenholtz P."/>
            <person name="Klenk H."/>
            <person name="Kyrpides N."/>
        </authorList>
    </citation>
    <scope>NUCLEOTIDE SEQUENCE [LARGE SCALE GENOMIC DNA]</scope>
    <source>
        <strain evidence="3">ATCC 43766 / DSM 16922 / JCM 21250 / NBRC 16016 / NCTC 11634 / CL345/78</strain>
    </source>
</reference>
<feature type="transmembrane region" description="Helical" evidence="1">
    <location>
        <begin position="7"/>
        <end position="26"/>
    </location>
</feature>